<dbReference type="Proteomes" id="UP000821845">
    <property type="component" value="Chromosome 3"/>
</dbReference>
<reference evidence="1" key="1">
    <citation type="submission" date="2020-05" db="EMBL/GenBank/DDBJ databases">
        <title>Large-scale comparative analyses of tick genomes elucidate their genetic diversity and vector capacities.</title>
        <authorList>
            <person name="Jia N."/>
            <person name="Wang J."/>
            <person name="Shi W."/>
            <person name="Du L."/>
            <person name="Sun Y."/>
            <person name="Zhan W."/>
            <person name="Jiang J."/>
            <person name="Wang Q."/>
            <person name="Zhang B."/>
            <person name="Ji P."/>
            <person name="Sakyi L.B."/>
            <person name="Cui X."/>
            <person name="Yuan T."/>
            <person name="Jiang B."/>
            <person name="Yang W."/>
            <person name="Lam T.T.-Y."/>
            <person name="Chang Q."/>
            <person name="Ding S."/>
            <person name="Wang X."/>
            <person name="Zhu J."/>
            <person name="Ruan X."/>
            <person name="Zhao L."/>
            <person name="Wei J."/>
            <person name="Que T."/>
            <person name="Du C."/>
            <person name="Cheng J."/>
            <person name="Dai P."/>
            <person name="Han X."/>
            <person name="Huang E."/>
            <person name="Gao Y."/>
            <person name="Liu J."/>
            <person name="Shao H."/>
            <person name="Ye R."/>
            <person name="Li L."/>
            <person name="Wei W."/>
            <person name="Wang X."/>
            <person name="Wang C."/>
            <person name="Yang T."/>
            <person name="Huo Q."/>
            <person name="Li W."/>
            <person name="Guo W."/>
            <person name="Chen H."/>
            <person name="Zhou L."/>
            <person name="Ni X."/>
            <person name="Tian J."/>
            <person name="Zhou Y."/>
            <person name="Sheng Y."/>
            <person name="Liu T."/>
            <person name="Pan Y."/>
            <person name="Xia L."/>
            <person name="Li J."/>
            <person name="Zhao F."/>
            <person name="Cao W."/>
        </authorList>
    </citation>
    <scope>NUCLEOTIDE SEQUENCE</scope>
    <source>
        <strain evidence="1">Hyas-2018</strain>
    </source>
</reference>
<sequence length="101" mass="11669">MTKCMFRLLDFSQEPSSAVRELTWRIPGGRRVGWRWYVAVCALSWLCYANALGCGFVFDDASAIRDNRDLRPSTPIGQLFSNDFWGTPIHKVRFFRVFTDA</sequence>
<evidence type="ECO:0000313" key="1">
    <source>
        <dbReference type="EMBL" id="KAH6935471.1"/>
    </source>
</evidence>
<name>A0ACB7SN53_HYAAI</name>
<keyword evidence="2" id="KW-1185">Reference proteome</keyword>
<dbReference type="EMBL" id="CM023483">
    <property type="protein sequence ID" value="KAH6935471.1"/>
    <property type="molecule type" value="Genomic_DNA"/>
</dbReference>
<accession>A0ACB7SN53</accession>
<organism evidence="1 2">
    <name type="scientific">Hyalomma asiaticum</name>
    <name type="common">Tick</name>
    <dbReference type="NCBI Taxonomy" id="266040"/>
    <lineage>
        <taxon>Eukaryota</taxon>
        <taxon>Metazoa</taxon>
        <taxon>Ecdysozoa</taxon>
        <taxon>Arthropoda</taxon>
        <taxon>Chelicerata</taxon>
        <taxon>Arachnida</taxon>
        <taxon>Acari</taxon>
        <taxon>Parasitiformes</taxon>
        <taxon>Ixodida</taxon>
        <taxon>Ixodoidea</taxon>
        <taxon>Ixodidae</taxon>
        <taxon>Hyalomminae</taxon>
        <taxon>Hyalomma</taxon>
    </lineage>
</organism>
<proteinExistence type="predicted"/>
<gene>
    <name evidence="1" type="ORF">HPB50_006171</name>
</gene>
<comment type="caution">
    <text evidence="1">The sequence shown here is derived from an EMBL/GenBank/DDBJ whole genome shotgun (WGS) entry which is preliminary data.</text>
</comment>
<protein>
    <submittedName>
        <fullName evidence="1">Uncharacterized protein</fullName>
    </submittedName>
</protein>
<evidence type="ECO:0000313" key="2">
    <source>
        <dbReference type="Proteomes" id="UP000821845"/>
    </source>
</evidence>